<dbReference type="STRING" id="52586.A0A0B1P274"/>
<dbReference type="GO" id="GO:0003677">
    <property type="term" value="F:DNA binding"/>
    <property type="evidence" value="ECO:0007669"/>
    <property type="project" value="UniProtKB-KW"/>
</dbReference>
<name>A0A0B1P274_UNCNE</name>
<sequence>METIEAMGVTTLIKYEQSPAENEINSFVSTPGSFYPTLFDNTINPIEALTPQSLDGDCHFNAKLPGITSPEKKLVKKRKSWGQQLPEPKTNLPPRKRAKTEDEKEQRRVERVLRNRRAAQSSRERKRQEVEALEAEKRAIERKNMDLEMRLADLRAKYHLLQMEMEWFDCGKNSHRSYSGTSSSHSPELRQPSPITFSMELFSSQDDIVRPFSPQSISSPASGTVDPTILSPESQVSMESPSASPSELTHHTASMMYDQQCQSEAFELWMDLTSATSMII</sequence>
<evidence type="ECO:0000256" key="8">
    <source>
        <dbReference type="SAM" id="MobiDB-lite"/>
    </source>
</evidence>
<dbReference type="GO" id="GO:0006986">
    <property type="term" value="P:response to unfolded protein"/>
    <property type="evidence" value="ECO:0007669"/>
    <property type="project" value="UniProtKB-KW"/>
</dbReference>
<comment type="similarity">
    <text evidence="2">Belongs to the bZIP family.</text>
</comment>
<evidence type="ECO:0000256" key="2">
    <source>
        <dbReference type="ARBA" id="ARBA00007163"/>
    </source>
</evidence>
<feature type="compositionally biased region" description="Polar residues" evidence="8">
    <location>
        <begin position="231"/>
        <end position="247"/>
    </location>
</feature>
<evidence type="ECO:0000256" key="3">
    <source>
        <dbReference type="ARBA" id="ARBA00023015"/>
    </source>
</evidence>
<keyword evidence="3" id="KW-0805">Transcription regulation</keyword>
<evidence type="ECO:0000256" key="1">
    <source>
        <dbReference type="ARBA" id="ARBA00004123"/>
    </source>
</evidence>
<organism evidence="10 11">
    <name type="scientific">Uncinula necator</name>
    <name type="common">Grape powdery mildew</name>
    <dbReference type="NCBI Taxonomy" id="52586"/>
    <lineage>
        <taxon>Eukaryota</taxon>
        <taxon>Fungi</taxon>
        <taxon>Dikarya</taxon>
        <taxon>Ascomycota</taxon>
        <taxon>Pezizomycotina</taxon>
        <taxon>Leotiomycetes</taxon>
        <taxon>Erysiphales</taxon>
        <taxon>Erysiphaceae</taxon>
        <taxon>Erysiphe</taxon>
    </lineage>
</organism>
<keyword evidence="6" id="KW-0834">Unfolded protein response</keyword>
<evidence type="ECO:0000256" key="6">
    <source>
        <dbReference type="ARBA" id="ARBA00023230"/>
    </source>
</evidence>
<keyword evidence="5" id="KW-0804">Transcription</keyword>
<feature type="region of interest" description="Disordered" evidence="8">
    <location>
        <begin position="215"/>
        <end position="249"/>
    </location>
</feature>
<dbReference type="InterPro" id="IPR046347">
    <property type="entry name" value="bZIP_sf"/>
</dbReference>
<comment type="subcellular location">
    <subcellularLocation>
        <location evidence="1">Nucleus</location>
    </subcellularLocation>
</comment>
<dbReference type="InterPro" id="IPR004827">
    <property type="entry name" value="bZIP"/>
</dbReference>
<keyword evidence="11" id="KW-1185">Reference proteome</keyword>
<evidence type="ECO:0000313" key="10">
    <source>
        <dbReference type="EMBL" id="KHJ32363.1"/>
    </source>
</evidence>
<evidence type="ECO:0000313" key="11">
    <source>
        <dbReference type="Proteomes" id="UP000030854"/>
    </source>
</evidence>
<dbReference type="PANTHER" id="PTHR46714">
    <property type="entry name" value="TRANSCRIPTIONAL ACTIVATOR HAC1"/>
    <property type="match status" value="1"/>
</dbReference>
<feature type="domain" description="BZIP" evidence="9">
    <location>
        <begin position="105"/>
        <end position="168"/>
    </location>
</feature>
<protein>
    <submittedName>
        <fullName evidence="10">Putative transcriptional activator hac1</fullName>
    </submittedName>
</protein>
<dbReference type="Proteomes" id="UP000030854">
    <property type="component" value="Unassembled WGS sequence"/>
</dbReference>
<dbReference type="GO" id="GO:0005634">
    <property type="term" value="C:nucleus"/>
    <property type="evidence" value="ECO:0007669"/>
    <property type="project" value="UniProtKB-SubCell"/>
</dbReference>
<keyword evidence="4" id="KW-0238">DNA-binding</keyword>
<dbReference type="Gene3D" id="1.20.5.170">
    <property type="match status" value="1"/>
</dbReference>
<gene>
    <name evidence="10" type="ORF">EV44_g5415</name>
</gene>
<dbReference type="PROSITE" id="PS50217">
    <property type="entry name" value="BZIP"/>
    <property type="match status" value="1"/>
</dbReference>
<keyword evidence="7" id="KW-0539">Nucleus</keyword>
<feature type="region of interest" description="Disordered" evidence="8">
    <location>
        <begin position="63"/>
        <end position="130"/>
    </location>
</feature>
<dbReference type="SMART" id="SM00338">
    <property type="entry name" value="BRLZ"/>
    <property type="match status" value="1"/>
</dbReference>
<evidence type="ECO:0000256" key="4">
    <source>
        <dbReference type="ARBA" id="ARBA00023125"/>
    </source>
</evidence>
<comment type="caution">
    <text evidence="10">The sequence shown here is derived from an EMBL/GenBank/DDBJ whole genome shotgun (WGS) entry which is preliminary data.</text>
</comment>
<dbReference type="InterPro" id="IPR044280">
    <property type="entry name" value="Hac1/HY5"/>
</dbReference>
<feature type="compositionally biased region" description="Basic and acidic residues" evidence="8">
    <location>
        <begin position="99"/>
        <end position="113"/>
    </location>
</feature>
<evidence type="ECO:0000256" key="7">
    <source>
        <dbReference type="ARBA" id="ARBA00023242"/>
    </source>
</evidence>
<dbReference type="Pfam" id="PF00170">
    <property type="entry name" value="bZIP_1"/>
    <property type="match status" value="1"/>
</dbReference>
<evidence type="ECO:0000256" key="5">
    <source>
        <dbReference type="ARBA" id="ARBA00023163"/>
    </source>
</evidence>
<evidence type="ECO:0000259" key="9">
    <source>
        <dbReference type="PROSITE" id="PS50217"/>
    </source>
</evidence>
<proteinExistence type="inferred from homology"/>
<accession>A0A0B1P274</accession>
<reference evidence="10 11" key="1">
    <citation type="journal article" date="2014" name="BMC Genomics">
        <title>Adaptive genomic structural variation in the grape powdery mildew pathogen, Erysiphe necator.</title>
        <authorList>
            <person name="Jones L."/>
            <person name="Riaz S."/>
            <person name="Morales-Cruz A."/>
            <person name="Amrine K.C."/>
            <person name="McGuire B."/>
            <person name="Gubler W.D."/>
            <person name="Walker M.A."/>
            <person name="Cantu D."/>
        </authorList>
    </citation>
    <scope>NUCLEOTIDE SEQUENCE [LARGE SCALE GENOMIC DNA]</scope>
    <source>
        <strain evidence="11">c</strain>
    </source>
</reference>
<dbReference type="SUPFAM" id="SSF57959">
    <property type="entry name" value="Leucine zipper domain"/>
    <property type="match status" value="1"/>
</dbReference>
<dbReference type="EMBL" id="JNVN01002138">
    <property type="protein sequence ID" value="KHJ32363.1"/>
    <property type="molecule type" value="Genomic_DNA"/>
</dbReference>
<dbReference type="AlphaFoldDB" id="A0A0B1P274"/>
<dbReference type="HOGENOM" id="CLU_035741_0_0_1"/>
<dbReference type="GO" id="GO:0000981">
    <property type="term" value="F:DNA-binding transcription factor activity, RNA polymerase II-specific"/>
    <property type="evidence" value="ECO:0007669"/>
    <property type="project" value="InterPro"/>
</dbReference>
<dbReference type="PANTHER" id="PTHR46714:SF6">
    <property type="entry name" value="TRANSCRIPTIONAL ACTIVATOR HAC1"/>
    <property type="match status" value="1"/>
</dbReference>
<dbReference type="GO" id="GO:0045944">
    <property type="term" value="P:positive regulation of transcription by RNA polymerase II"/>
    <property type="evidence" value="ECO:0007669"/>
    <property type="project" value="InterPro"/>
</dbReference>